<sequence>MESEQPELNPYVAPLAEEHLAVPPEGQELTSPVGLSLWIGGLIVVLVLIVAIVG</sequence>
<feature type="transmembrane region" description="Helical" evidence="1">
    <location>
        <begin position="35"/>
        <end position="53"/>
    </location>
</feature>
<evidence type="ECO:0000256" key="1">
    <source>
        <dbReference type="SAM" id="Phobius"/>
    </source>
</evidence>
<protein>
    <submittedName>
        <fullName evidence="2">Uncharacterized protein</fullName>
    </submittedName>
</protein>
<keyword evidence="1" id="KW-0812">Transmembrane</keyword>
<organism evidence="2 3">
    <name type="scientific">Aeoliella mucimassa</name>
    <dbReference type="NCBI Taxonomy" id="2527972"/>
    <lineage>
        <taxon>Bacteria</taxon>
        <taxon>Pseudomonadati</taxon>
        <taxon>Planctomycetota</taxon>
        <taxon>Planctomycetia</taxon>
        <taxon>Pirellulales</taxon>
        <taxon>Lacipirellulaceae</taxon>
        <taxon>Aeoliella</taxon>
    </lineage>
</organism>
<dbReference type="KEGG" id="amuc:Pan181_39230"/>
<evidence type="ECO:0000313" key="3">
    <source>
        <dbReference type="Proteomes" id="UP000315750"/>
    </source>
</evidence>
<reference evidence="2 3" key="1">
    <citation type="submission" date="2019-02" db="EMBL/GenBank/DDBJ databases">
        <title>Deep-cultivation of Planctomycetes and their phenomic and genomic characterization uncovers novel biology.</title>
        <authorList>
            <person name="Wiegand S."/>
            <person name="Jogler M."/>
            <person name="Boedeker C."/>
            <person name="Pinto D."/>
            <person name="Vollmers J."/>
            <person name="Rivas-Marin E."/>
            <person name="Kohn T."/>
            <person name="Peeters S.H."/>
            <person name="Heuer A."/>
            <person name="Rast P."/>
            <person name="Oberbeckmann S."/>
            <person name="Bunk B."/>
            <person name="Jeske O."/>
            <person name="Meyerdierks A."/>
            <person name="Storesund J.E."/>
            <person name="Kallscheuer N."/>
            <person name="Luecker S."/>
            <person name="Lage O.M."/>
            <person name="Pohl T."/>
            <person name="Merkel B.J."/>
            <person name="Hornburger P."/>
            <person name="Mueller R.-W."/>
            <person name="Bruemmer F."/>
            <person name="Labrenz M."/>
            <person name="Spormann A.M."/>
            <person name="Op den Camp H."/>
            <person name="Overmann J."/>
            <person name="Amann R."/>
            <person name="Jetten M.S.M."/>
            <person name="Mascher T."/>
            <person name="Medema M.H."/>
            <person name="Devos D.P."/>
            <person name="Kaster A.-K."/>
            <person name="Ovreas L."/>
            <person name="Rohde M."/>
            <person name="Galperin M.Y."/>
            <person name="Jogler C."/>
        </authorList>
    </citation>
    <scope>NUCLEOTIDE SEQUENCE [LARGE SCALE GENOMIC DNA]</scope>
    <source>
        <strain evidence="2 3">Pan181</strain>
    </source>
</reference>
<proteinExistence type="predicted"/>
<accession>A0A518ASJ5</accession>
<dbReference type="RefSeq" id="WP_197528505.1">
    <property type="nucleotide sequence ID" value="NZ_CP036278.1"/>
</dbReference>
<dbReference type="Proteomes" id="UP000315750">
    <property type="component" value="Chromosome"/>
</dbReference>
<dbReference type="AlphaFoldDB" id="A0A518ASJ5"/>
<name>A0A518ASJ5_9BACT</name>
<gene>
    <name evidence="2" type="ORF">Pan181_39230</name>
</gene>
<dbReference type="EMBL" id="CP036278">
    <property type="protein sequence ID" value="QDU57701.1"/>
    <property type="molecule type" value="Genomic_DNA"/>
</dbReference>
<keyword evidence="1" id="KW-1133">Transmembrane helix</keyword>
<evidence type="ECO:0000313" key="2">
    <source>
        <dbReference type="EMBL" id="QDU57701.1"/>
    </source>
</evidence>
<keyword evidence="3" id="KW-1185">Reference proteome</keyword>
<keyword evidence="1" id="KW-0472">Membrane</keyword>